<comment type="caution">
    <text evidence="3">The sequence shown here is derived from an EMBL/GenBank/DDBJ whole genome shotgun (WGS) entry which is preliminary data.</text>
</comment>
<dbReference type="OrthoDB" id="6114770at2759"/>
<feature type="domain" description="Speriolin C-terminal" evidence="2">
    <location>
        <begin position="420"/>
        <end position="559"/>
    </location>
</feature>
<dbReference type="GO" id="GO:0005813">
    <property type="term" value="C:centrosome"/>
    <property type="evidence" value="ECO:0007669"/>
    <property type="project" value="TreeGrafter"/>
</dbReference>
<evidence type="ECO:0000256" key="1">
    <source>
        <dbReference type="SAM" id="MobiDB-lite"/>
    </source>
</evidence>
<dbReference type="EMBL" id="BEZZ01000845">
    <property type="protein sequence ID" value="GCC36517.1"/>
    <property type="molecule type" value="Genomic_DNA"/>
</dbReference>
<dbReference type="PRINTS" id="PR01218">
    <property type="entry name" value="PSTLEXTENSIN"/>
</dbReference>
<feature type="region of interest" description="Disordered" evidence="1">
    <location>
        <begin position="352"/>
        <end position="399"/>
    </location>
</feature>
<evidence type="ECO:0000259" key="2">
    <source>
        <dbReference type="Pfam" id="PF15059"/>
    </source>
</evidence>
<dbReference type="PANTHER" id="PTHR22192:SF16">
    <property type="entry name" value="SPERIOLIN"/>
    <property type="match status" value="1"/>
</dbReference>
<keyword evidence="4" id="KW-1185">Reference proteome</keyword>
<dbReference type="Pfam" id="PF15059">
    <property type="entry name" value="Speriolin_C"/>
    <property type="match status" value="1"/>
</dbReference>
<dbReference type="Proteomes" id="UP000287033">
    <property type="component" value="Unassembled WGS sequence"/>
</dbReference>
<proteinExistence type="predicted"/>
<dbReference type="InterPro" id="IPR029384">
    <property type="entry name" value="Speriolin_C"/>
</dbReference>
<accession>A0A401T1N2</accession>
<dbReference type="InterPro" id="IPR026715">
    <property type="entry name" value="SPATC1"/>
</dbReference>
<dbReference type="AlphaFoldDB" id="A0A401T1N2"/>
<dbReference type="InterPro" id="IPR003882">
    <property type="entry name" value="Pistil_extensin"/>
</dbReference>
<evidence type="ECO:0000313" key="4">
    <source>
        <dbReference type="Proteomes" id="UP000287033"/>
    </source>
</evidence>
<protein>
    <recommendedName>
        <fullName evidence="2">Speriolin C-terminal domain-containing protein</fullName>
    </recommendedName>
</protein>
<sequence length="559" mass="59435">MDPEDQIRMDFDDLVSRGRNRTCKRRRDQQNDPYFVDIDFVEDGTGGGGAAAAPIPQDEVYWTSSFMEDPNVMAQPPAPPAAPPVCQAVPPPPPPPPPVCQAVPPPPPVCPHVPPPPPPPPVCPHVPPPAPPVCPHVPPPAPPVCPHVPPSATPAPPVCPHVPPSATPAPPVCQHVPPPPPPLPPAPPVYQHVPPPPAPPICQHVPPPAPAPPVCLPAPAPAPAPPVCPPAPAPAPPVCPPAPAPPVCLPAPLPTVDPPDVCLPATAPPQVCAPPIFNAMQNGSDGAGAAGPPCMPVVRRKERAPSALKNVRVASAMQSITDRAPAALSNRIASAVPSGIAPKRQKTTCLRRNVSAHGPPQQSPKKTQRSLNFDIPCGAPGGNRVPDNPAGDRAASGRRNDVQAVAVHERAKEKESAHHILGEIAFQLDRRILTHVFTDQFRLYGFRVSDIGEKITEVAEIFGRCDEMNARNAEIMNNLRNFGYCPDNHATFAEFIVNRFGILKEKPQSQTTLENYNNRAYLQKLVTDNTPPHLLKDMLVLLTSLWNLSAADGKPMFIW</sequence>
<evidence type="ECO:0000313" key="3">
    <source>
        <dbReference type="EMBL" id="GCC36517.1"/>
    </source>
</evidence>
<organism evidence="3 4">
    <name type="scientific">Chiloscyllium punctatum</name>
    <name type="common">Brownbanded bambooshark</name>
    <name type="synonym">Hemiscyllium punctatum</name>
    <dbReference type="NCBI Taxonomy" id="137246"/>
    <lineage>
        <taxon>Eukaryota</taxon>
        <taxon>Metazoa</taxon>
        <taxon>Chordata</taxon>
        <taxon>Craniata</taxon>
        <taxon>Vertebrata</taxon>
        <taxon>Chondrichthyes</taxon>
        <taxon>Elasmobranchii</taxon>
        <taxon>Galeomorphii</taxon>
        <taxon>Galeoidea</taxon>
        <taxon>Orectolobiformes</taxon>
        <taxon>Hemiscylliidae</taxon>
        <taxon>Chiloscyllium</taxon>
    </lineage>
</organism>
<name>A0A401T1N2_CHIPU</name>
<dbReference type="OMA" id="VCPHVPP"/>
<dbReference type="PANTHER" id="PTHR22192">
    <property type="entry name" value="SPERIOLIN"/>
    <property type="match status" value="1"/>
</dbReference>
<reference evidence="3 4" key="1">
    <citation type="journal article" date="2018" name="Nat. Ecol. Evol.">
        <title>Shark genomes provide insights into elasmobranch evolution and the origin of vertebrates.</title>
        <authorList>
            <person name="Hara Y"/>
            <person name="Yamaguchi K"/>
            <person name="Onimaru K"/>
            <person name="Kadota M"/>
            <person name="Koyanagi M"/>
            <person name="Keeley SD"/>
            <person name="Tatsumi K"/>
            <person name="Tanaka K"/>
            <person name="Motone F"/>
            <person name="Kageyama Y"/>
            <person name="Nozu R"/>
            <person name="Adachi N"/>
            <person name="Nishimura O"/>
            <person name="Nakagawa R"/>
            <person name="Tanegashima C"/>
            <person name="Kiyatake I"/>
            <person name="Matsumoto R"/>
            <person name="Murakumo K"/>
            <person name="Nishida K"/>
            <person name="Terakita A"/>
            <person name="Kuratani S"/>
            <person name="Sato K"/>
            <person name="Hyodo S Kuraku.S."/>
        </authorList>
    </citation>
    <scope>NUCLEOTIDE SEQUENCE [LARGE SCALE GENOMIC DNA]</scope>
</reference>
<gene>
    <name evidence="3" type="ORF">chiPu_0015011</name>
</gene>